<reference evidence="1 2" key="1">
    <citation type="submission" date="2013-09" db="EMBL/GenBank/DDBJ databases">
        <title>Whole genome shotgun sequence of Novosphingobium tardaugens NBRC 16725.</title>
        <authorList>
            <person name="Isaki S."/>
            <person name="Hosoyama A."/>
            <person name="Tsuchikane K."/>
            <person name="Katsumata H."/>
            <person name="Ando Y."/>
            <person name="Yamazaki S."/>
            <person name="Fujita N."/>
        </authorList>
    </citation>
    <scope>NUCLEOTIDE SEQUENCE [LARGE SCALE GENOMIC DNA]</scope>
    <source>
        <strain evidence="1 2">NBRC 16725</strain>
    </source>
</reference>
<evidence type="ECO:0000313" key="2">
    <source>
        <dbReference type="Proteomes" id="UP000016568"/>
    </source>
</evidence>
<dbReference type="InterPro" id="IPR010985">
    <property type="entry name" value="Ribbon_hlx_hlx"/>
</dbReference>
<dbReference type="KEGG" id="ntd:EGO55_07575"/>
<comment type="caution">
    <text evidence="1">The sequence shown here is derived from an EMBL/GenBank/DDBJ whole genome shotgun (WGS) entry which is preliminary data.</text>
</comment>
<name>U2YAV8_9SPHN</name>
<dbReference type="SUPFAM" id="SSF47598">
    <property type="entry name" value="Ribbon-helix-helix"/>
    <property type="match status" value="1"/>
</dbReference>
<evidence type="ECO:0000313" key="1">
    <source>
        <dbReference type="EMBL" id="GAD50571.1"/>
    </source>
</evidence>
<keyword evidence="2" id="KW-1185">Reference proteome</keyword>
<dbReference type="Pfam" id="PF23807">
    <property type="entry name" value="RHH_10"/>
    <property type="match status" value="1"/>
</dbReference>
<evidence type="ECO:0008006" key="3">
    <source>
        <dbReference type="Google" id="ProtNLM"/>
    </source>
</evidence>
<dbReference type="GO" id="GO:0006355">
    <property type="term" value="P:regulation of DNA-templated transcription"/>
    <property type="evidence" value="ECO:0007669"/>
    <property type="project" value="InterPro"/>
</dbReference>
<sequence length="83" mass="9078">MTGRVEKRGFATRPADPEQWIKTAESPPRAAEASAYTARLTIDVTPELRGRIKIAAFGRGVTVADMLRELLAREFPPTPGDPT</sequence>
<dbReference type="AlphaFoldDB" id="U2YAV8"/>
<accession>U2YAV8</accession>
<proteinExistence type="predicted"/>
<dbReference type="RefSeq" id="WP_021691389.1">
    <property type="nucleotide sequence ID" value="NZ_BASZ01000010.1"/>
</dbReference>
<dbReference type="EMBL" id="BASZ01000010">
    <property type="protein sequence ID" value="GAD50571.1"/>
    <property type="molecule type" value="Genomic_DNA"/>
</dbReference>
<protein>
    <recommendedName>
        <fullName evidence="3">Plasmid segregation centromere-binding protein ParG</fullName>
    </recommendedName>
</protein>
<dbReference type="OrthoDB" id="7508186at2"/>
<dbReference type="Proteomes" id="UP000016568">
    <property type="component" value="Unassembled WGS sequence"/>
</dbReference>
<gene>
    <name evidence="1" type="ORF">NT2_10_00160</name>
</gene>
<dbReference type="InterPro" id="IPR056972">
    <property type="entry name" value="RHH_dom-containing"/>
</dbReference>
<dbReference type="eggNOG" id="ENOG5032YZW">
    <property type="taxonomic scope" value="Bacteria"/>
</dbReference>
<organism evidence="1 2">
    <name type="scientific">Caenibius tardaugens NBRC 16725</name>
    <dbReference type="NCBI Taxonomy" id="1219035"/>
    <lineage>
        <taxon>Bacteria</taxon>
        <taxon>Pseudomonadati</taxon>
        <taxon>Pseudomonadota</taxon>
        <taxon>Alphaproteobacteria</taxon>
        <taxon>Sphingomonadales</taxon>
        <taxon>Erythrobacteraceae</taxon>
        <taxon>Caenibius</taxon>
    </lineage>
</organism>